<accession>A0A0F9PM27</accession>
<dbReference type="Gene3D" id="3.30.360.10">
    <property type="entry name" value="Dihydrodipicolinate Reductase, domain 2"/>
    <property type="match status" value="1"/>
</dbReference>
<dbReference type="InterPro" id="IPR036291">
    <property type="entry name" value="NAD(P)-bd_dom_sf"/>
</dbReference>
<dbReference type="EMBL" id="LAZR01006160">
    <property type="protein sequence ID" value="KKM94282.1"/>
    <property type="molecule type" value="Genomic_DNA"/>
</dbReference>
<feature type="domain" description="Myo-inositol-1-phosphate synthase GAPDH-like" evidence="1">
    <location>
        <begin position="191"/>
        <end position="303"/>
    </location>
</feature>
<dbReference type="Gene3D" id="3.40.50.720">
    <property type="entry name" value="NAD(P)-binding Rossmann-like Domain"/>
    <property type="match status" value="1"/>
</dbReference>
<name>A0A0F9PM27_9ZZZZ</name>
<dbReference type="Pfam" id="PF01658">
    <property type="entry name" value="Inos-1-P_synth"/>
    <property type="match status" value="1"/>
</dbReference>
<comment type="caution">
    <text evidence="2">The sequence shown here is derived from an EMBL/GenBank/DDBJ whole genome shotgun (WGS) entry which is preliminary data.</text>
</comment>
<dbReference type="GO" id="GO:0006021">
    <property type="term" value="P:inositol biosynthetic process"/>
    <property type="evidence" value="ECO:0007669"/>
    <property type="project" value="TreeGrafter"/>
</dbReference>
<dbReference type="PANTHER" id="PTHR43125">
    <property type="entry name" value="INOSITOL-3-PHOSPHATE SYNTHASE"/>
    <property type="match status" value="1"/>
</dbReference>
<dbReference type="InterPro" id="IPR013021">
    <property type="entry name" value="Myo-inos-1-P_Synthase_GAPDH"/>
</dbReference>
<reference evidence="2" key="1">
    <citation type="journal article" date="2015" name="Nature">
        <title>Complex archaea that bridge the gap between prokaryotes and eukaryotes.</title>
        <authorList>
            <person name="Spang A."/>
            <person name="Saw J.H."/>
            <person name="Jorgensen S.L."/>
            <person name="Zaremba-Niedzwiedzka K."/>
            <person name="Martijn J."/>
            <person name="Lind A.E."/>
            <person name="van Eijk R."/>
            <person name="Schleper C."/>
            <person name="Guy L."/>
            <person name="Ettema T.J."/>
        </authorList>
    </citation>
    <scope>NUCLEOTIDE SEQUENCE</scope>
</reference>
<dbReference type="SUPFAM" id="SSF51735">
    <property type="entry name" value="NAD(P)-binding Rossmann-fold domains"/>
    <property type="match status" value="1"/>
</dbReference>
<protein>
    <recommendedName>
        <fullName evidence="1">Myo-inositol-1-phosphate synthase GAPDH-like domain-containing protein</fullName>
    </recommendedName>
</protein>
<dbReference type="InterPro" id="IPR052199">
    <property type="entry name" value="MIPS"/>
</dbReference>
<dbReference type="SUPFAM" id="SSF55347">
    <property type="entry name" value="Glyceraldehyde-3-phosphate dehydrogenase-like, C-terminal domain"/>
    <property type="match status" value="1"/>
</dbReference>
<dbReference type="AlphaFoldDB" id="A0A0F9PM27"/>
<evidence type="ECO:0000259" key="1">
    <source>
        <dbReference type="Pfam" id="PF01658"/>
    </source>
</evidence>
<organism evidence="2">
    <name type="scientific">marine sediment metagenome</name>
    <dbReference type="NCBI Taxonomy" id="412755"/>
    <lineage>
        <taxon>unclassified sequences</taxon>
        <taxon>metagenomes</taxon>
        <taxon>ecological metagenomes</taxon>
    </lineage>
</organism>
<dbReference type="GO" id="GO:0004512">
    <property type="term" value="F:inositol-3-phosphate synthase activity"/>
    <property type="evidence" value="ECO:0007669"/>
    <property type="project" value="TreeGrafter"/>
</dbReference>
<dbReference type="PANTHER" id="PTHR43125:SF1">
    <property type="entry name" value="INOSITOL-3-PHOSPHATE SYNTHASE"/>
    <property type="match status" value="1"/>
</dbReference>
<evidence type="ECO:0000313" key="2">
    <source>
        <dbReference type="EMBL" id="KKM94282.1"/>
    </source>
</evidence>
<proteinExistence type="predicted"/>
<gene>
    <name evidence="2" type="ORF">LCGC14_1199920</name>
</gene>
<sequence length="364" mass="40029">MTGTEIRCALVGIGDVSSALLQGIQNYKNNPEKIIGLLPEISQYKVDDIKIVLGFDVNSNKVGNDISEAIFAEPNCNMKIFKPDFLDAPVLKGPVLDGLNSNIKNIIPILDSQTPVNVSKELKERNIDVVAILLPTGSHKAVDFYVMEALDAGACVINGIPSSVVKNPEIVKKAEKLNLSLIGDDVKSQIGATIIHRTLVNLFPMRGALLEKTIQLDWGGSSDFCNLLSPQENGKLRYEEGKRQSKTEAVIANLENRDTLDCQISAVDYIPFLKNQKEAYMRLEGKIFGGAPVRVDITMFVEDGNNSAGIIADCIRISKIARDRKIGGVLQTACSFFMKHPPEQLDDFIAKSRLVEFIENGRER</sequence>